<feature type="domain" description="Response regulatory" evidence="3">
    <location>
        <begin position="3"/>
        <end position="119"/>
    </location>
</feature>
<dbReference type="InterPro" id="IPR001789">
    <property type="entry name" value="Sig_transdc_resp-reg_receiver"/>
</dbReference>
<dbReference type="InterPro" id="IPR058245">
    <property type="entry name" value="NreC/VraR/RcsB-like_REC"/>
</dbReference>
<dbReference type="GO" id="GO:0006355">
    <property type="term" value="P:regulation of DNA-templated transcription"/>
    <property type="evidence" value="ECO:0007669"/>
    <property type="project" value="InterPro"/>
</dbReference>
<dbReference type="PROSITE" id="PS50110">
    <property type="entry name" value="RESPONSE_REGULATORY"/>
    <property type="match status" value="1"/>
</dbReference>
<dbReference type="CDD" id="cd17535">
    <property type="entry name" value="REC_NarL-like"/>
    <property type="match status" value="1"/>
</dbReference>
<dbReference type="Gene3D" id="3.40.50.2300">
    <property type="match status" value="1"/>
</dbReference>
<evidence type="ECO:0000256" key="2">
    <source>
        <dbReference type="PROSITE-ProRule" id="PRU00169"/>
    </source>
</evidence>
<evidence type="ECO:0000313" key="4">
    <source>
        <dbReference type="EMBL" id="CAA9571923.1"/>
    </source>
</evidence>
<dbReference type="EMBL" id="CADCWN010000163">
    <property type="protein sequence ID" value="CAA9571923.1"/>
    <property type="molecule type" value="Genomic_DNA"/>
</dbReference>
<keyword evidence="1" id="KW-0238">DNA-binding</keyword>
<dbReference type="SMART" id="SM00448">
    <property type="entry name" value="REC"/>
    <property type="match status" value="1"/>
</dbReference>
<dbReference type="InterPro" id="IPR016032">
    <property type="entry name" value="Sig_transdc_resp-reg_C-effctor"/>
</dbReference>
<dbReference type="InterPro" id="IPR039420">
    <property type="entry name" value="WalR-like"/>
</dbReference>
<dbReference type="InterPro" id="IPR011006">
    <property type="entry name" value="CheY-like_superfamily"/>
</dbReference>
<evidence type="ECO:0000256" key="1">
    <source>
        <dbReference type="ARBA" id="ARBA00023125"/>
    </source>
</evidence>
<accession>A0A6J4VAW2</accession>
<keyword evidence="2" id="KW-0597">Phosphoprotein</keyword>
<reference evidence="4" key="1">
    <citation type="submission" date="2020-02" db="EMBL/GenBank/DDBJ databases">
        <authorList>
            <person name="Meier V. D."/>
        </authorList>
    </citation>
    <scope>NUCLEOTIDE SEQUENCE</scope>
    <source>
        <strain evidence="4">AVDCRST_MAG18</strain>
    </source>
</reference>
<dbReference type="SUPFAM" id="SSF46894">
    <property type="entry name" value="C-terminal effector domain of the bipartite response regulators"/>
    <property type="match status" value="1"/>
</dbReference>
<protein>
    <submittedName>
        <fullName evidence="4">Two-component transcriptional response regulator, LuxR family</fullName>
    </submittedName>
</protein>
<dbReference type="PANTHER" id="PTHR43214">
    <property type="entry name" value="TWO-COMPONENT RESPONSE REGULATOR"/>
    <property type="match status" value="1"/>
</dbReference>
<sequence length="202" mass="22056">MITVMLADDHALFRRGLRSMLELEADIQVVGEAGDGLEAQDLARELRPDVALLDINMPNMDGIDAARELRRTFPQMGIIMLTMFAEEEIIDRALKAGANDYLRKDTPFDEIVSKLRATAAGRPKALAPSPGSGASPATTLTNRNLLALVVDELTDDEIAARSRLPKAEVRARLLALYKQLGVSDRTQAAIYAITQGMQNVPD</sequence>
<dbReference type="SUPFAM" id="SSF52172">
    <property type="entry name" value="CheY-like"/>
    <property type="match status" value="1"/>
</dbReference>
<dbReference type="AlphaFoldDB" id="A0A6J4VAW2"/>
<organism evidence="4">
    <name type="scientific">uncultured Thermomicrobiales bacterium</name>
    <dbReference type="NCBI Taxonomy" id="1645740"/>
    <lineage>
        <taxon>Bacteria</taxon>
        <taxon>Pseudomonadati</taxon>
        <taxon>Thermomicrobiota</taxon>
        <taxon>Thermomicrobia</taxon>
        <taxon>Thermomicrobiales</taxon>
        <taxon>environmental samples</taxon>
    </lineage>
</organism>
<gene>
    <name evidence="4" type="ORF">AVDCRST_MAG18-2075</name>
</gene>
<dbReference type="GO" id="GO:0003677">
    <property type="term" value="F:DNA binding"/>
    <property type="evidence" value="ECO:0007669"/>
    <property type="project" value="UniProtKB-KW"/>
</dbReference>
<dbReference type="Pfam" id="PF00072">
    <property type="entry name" value="Response_reg"/>
    <property type="match status" value="1"/>
</dbReference>
<name>A0A6J4VAW2_9BACT</name>
<feature type="modified residue" description="4-aspartylphosphate" evidence="2">
    <location>
        <position position="54"/>
    </location>
</feature>
<proteinExistence type="predicted"/>
<dbReference type="GO" id="GO:0000160">
    <property type="term" value="P:phosphorelay signal transduction system"/>
    <property type="evidence" value="ECO:0007669"/>
    <property type="project" value="InterPro"/>
</dbReference>
<evidence type="ECO:0000259" key="3">
    <source>
        <dbReference type="PROSITE" id="PS50110"/>
    </source>
</evidence>